<protein>
    <submittedName>
        <fullName evidence="1">Uncharacterized protein</fullName>
    </submittedName>
</protein>
<dbReference type="EMBL" id="CP036289">
    <property type="protein sequence ID" value="QDU77958.1"/>
    <property type="molecule type" value="Genomic_DNA"/>
</dbReference>
<evidence type="ECO:0000313" key="1">
    <source>
        <dbReference type="EMBL" id="QDU77958.1"/>
    </source>
</evidence>
<gene>
    <name evidence="1" type="ORF">Pan97_50370</name>
</gene>
<proteinExistence type="predicted"/>
<dbReference type="AlphaFoldDB" id="A0A518CFE9"/>
<evidence type="ECO:0000313" key="2">
    <source>
        <dbReference type="Proteomes" id="UP000318626"/>
    </source>
</evidence>
<dbReference type="Proteomes" id="UP000318626">
    <property type="component" value="Chromosome"/>
</dbReference>
<keyword evidence="2" id="KW-1185">Reference proteome</keyword>
<dbReference type="KEGG" id="bvo:Pan97_50370"/>
<organism evidence="1 2">
    <name type="scientific">Bremerella volcania</name>
    <dbReference type="NCBI Taxonomy" id="2527984"/>
    <lineage>
        <taxon>Bacteria</taxon>
        <taxon>Pseudomonadati</taxon>
        <taxon>Planctomycetota</taxon>
        <taxon>Planctomycetia</taxon>
        <taxon>Pirellulales</taxon>
        <taxon>Pirellulaceae</taxon>
        <taxon>Bremerella</taxon>
    </lineage>
</organism>
<name>A0A518CFE9_9BACT</name>
<dbReference type="OrthoDB" id="282171at2"/>
<sequence>MKAIVLQTLDGTQHIGFILCAIPPGDIEGDCMFSIVPDNAQLLEDPEIVQLLERRDQGESQIELSEDSRSLLIRSRRLDNMFVQFETDGVGHWGYIRSGQRVAIGQATTITSQH</sequence>
<accession>A0A518CFE9</accession>
<dbReference type="RefSeq" id="WP_144977360.1">
    <property type="nucleotide sequence ID" value="NZ_CP036289.1"/>
</dbReference>
<reference evidence="2" key="1">
    <citation type="submission" date="2019-02" db="EMBL/GenBank/DDBJ databases">
        <title>Deep-cultivation of Planctomycetes and their phenomic and genomic characterization uncovers novel biology.</title>
        <authorList>
            <person name="Wiegand S."/>
            <person name="Jogler M."/>
            <person name="Boedeker C."/>
            <person name="Pinto D."/>
            <person name="Vollmers J."/>
            <person name="Rivas-Marin E."/>
            <person name="Kohn T."/>
            <person name="Peeters S.H."/>
            <person name="Heuer A."/>
            <person name="Rast P."/>
            <person name="Oberbeckmann S."/>
            <person name="Bunk B."/>
            <person name="Jeske O."/>
            <person name="Meyerdierks A."/>
            <person name="Storesund J.E."/>
            <person name="Kallscheuer N."/>
            <person name="Luecker S."/>
            <person name="Lage O.M."/>
            <person name="Pohl T."/>
            <person name="Merkel B.J."/>
            <person name="Hornburger P."/>
            <person name="Mueller R.-W."/>
            <person name="Bruemmer F."/>
            <person name="Labrenz M."/>
            <person name="Spormann A.M."/>
            <person name="Op den Camp H."/>
            <person name="Overmann J."/>
            <person name="Amann R."/>
            <person name="Jetten M.S.M."/>
            <person name="Mascher T."/>
            <person name="Medema M.H."/>
            <person name="Devos D.P."/>
            <person name="Kaster A.-K."/>
            <person name="Ovreas L."/>
            <person name="Rohde M."/>
            <person name="Galperin M.Y."/>
            <person name="Jogler C."/>
        </authorList>
    </citation>
    <scope>NUCLEOTIDE SEQUENCE [LARGE SCALE GENOMIC DNA]</scope>
    <source>
        <strain evidence="2">Pan97</strain>
    </source>
</reference>